<evidence type="ECO:0000256" key="1">
    <source>
        <dbReference type="ARBA" id="ARBA00023002"/>
    </source>
</evidence>
<dbReference type="SUPFAM" id="SSF51971">
    <property type="entry name" value="Nucleotide-binding domain"/>
    <property type="match status" value="1"/>
</dbReference>
<dbReference type="PANTHER" id="PTHR13847:SF289">
    <property type="entry name" value="GLYCINE OXIDASE"/>
    <property type="match status" value="1"/>
</dbReference>
<dbReference type="InterPro" id="IPR036188">
    <property type="entry name" value="FAD/NAD-bd_sf"/>
</dbReference>
<sequence>MSRTHFDAIVVGFGLSGLSVSKRLEENNKKILIISEAGSNASKVAGGVFNPVVLKKFNLAWNSQELYENAVPFYQQLQEQFQENLFSEKSILRIFKSAKEQNDWFSALGKPVLDYFLREDLKSNTNPSLNAPYKMGVTKHTALLETSKLLKAYERYLKEKDWFLDASFQYNQLILDNNRVQYKDYSANHIIFCEGASVNQNPYFEFLPIQGNKGEYITIKAKGLQLEEMVKGSFFIVPKGNDIYKFGATYSRDYCDDLPSHDGKAQLEQKLRRMITCDFEVIDQEAGIRPTVPDRKPILGKHPKHSNVYICNGFGSRGILFAPTLSRQLVAAIFSGKEIPKEINVSRFYDDFDAASSL</sequence>
<proteinExistence type="predicted"/>
<protein>
    <submittedName>
        <fullName evidence="3">FAD-binding oxidoreductase</fullName>
        <ecNumber evidence="3">1.-.-.-</ecNumber>
    </submittedName>
</protein>
<dbReference type="GO" id="GO:0016491">
    <property type="term" value="F:oxidoreductase activity"/>
    <property type="evidence" value="ECO:0007669"/>
    <property type="project" value="UniProtKB-KW"/>
</dbReference>
<name>A0ABU1A410_9FLAO</name>
<gene>
    <name evidence="3" type="ORF">RBU60_12370</name>
</gene>
<evidence type="ECO:0000313" key="4">
    <source>
        <dbReference type="Proteomes" id="UP001230915"/>
    </source>
</evidence>
<dbReference type="RefSeq" id="WP_308865365.1">
    <property type="nucleotide sequence ID" value="NZ_JAVHUL010000040.1"/>
</dbReference>
<dbReference type="PANTHER" id="PTHR13847">
    <property type="entry name" value="SARCOSINE DEHYDROGENASE-RELATED"/>
    <property type="match status" value="1"/>
</dbReference>
<reference evidence="3 4" key="1">
    <citation type="submission" date="2023-08" db="EMBL/GenBank/DDBJ databases">
        <title>Mesonia sp. MT50, isolated from deep-sea sediment of the Mariana Trench.</title>
        <authorList>
            <person name="Fu H."/>
        </authorList>
    </citation>
    <scope>NUCLEOTIDE SEQUENCE [LARGE SCALE GENOMIC DNA]</scope>
    <source>
        <strain evidence="3 4">MT50</strain>
    </source>
</reference>
<dbReference type="EMBL" id="JAVHUL010000040">
    <property type="protein sequence ID" value="MDQ7918370.1"/>
    <property type="molecule type" value="Genomic_DNA"/>
</dbReference>
<evidence type="ECO:0000259" key="2">
    <source>
        <dbReference type="Pfam" id="PF01266"/>
    </source>
</evidence>
<dbReference type="Gene3D" id="3.50.50.60">
    <property type="entry name" value="FAD/NAD(P)-binding domain"/>
    <property type="match status" value="1"/>
</dbReference>
<keyword evidence="1 3" id="KW-0560">Oxidoreductase</keyword>
<dbReference type="Gene3D" id="3.30.9.10">
    <property type="entry name" value="D-Amino Acid Oxidase, subunit A, domain 2"/>
    <property type="match status" value="1"/>
</dbReference>
<accession>A0ABU1A410</accession>
<dbReference type="InterPro" id="IPR006076">
    <property type="entry name" value="FAD-dep_OxRdtase"/>
</dbReference>
<dbReference type="Pfam" id="PF01266">
    <property type="entry name" value="DAO"/>
    <property type="match status" value="1"/>
</dbReference>
<feature type="domain" description="FAD dependent oxidoreductase" evidence="2">
    <location>
        <begin position="7"/>
        <end position="330"/>
    </location>
</feature>
<comment type="caution">
    <text evidence="3">The sequence shown here is derived from an EMBL/GenBank/DDBJ whole genome shotgun (WGS) entry which is preliminary data.</text>
</comment>
<organism evidence="3 4">
    <name type="scientific">Mesonia profundi</name>
    <dbReference type="NCBI Taxonomy" id="3070998"/>
    <lineage>
        <taxon>Bacteria</taxon>
        <taxon>Pseudomonadati</taxon>
        <taxon>Bacteroidota</taxon>
        <taxon>Flavobacteriia</taxon>
        <taxon>Flavobacteriales</taxon>
        <taxon>Flavobacteriaceae</taxon>
        <taxon>Mesonia</taxon>
    </lineage>
</organism>
<evidence type="ECO:0000313" key="3">
    <source>
        <dbReference type="EMBL" id="MDQ7918370.1"/>
    </source>
</evidence>
<dbReference type="Proteomes" id="UP001230915">
    <property type="component" value="Unassembled WGS sequence"/>
</dbReference>
<keyword evidence="4" id="KW-1185">Reference proteome</keyword>
<dbReference type="EC" id="1.-.-.-" evidence="3"/>